<sequence>MEDKRMLYVGVTVHNSDDDDCRDDTHFNIHMPYDRENTLAFIEQQSIAIAKDRIRKAAAGLDKDVSSVA</sequence>
<dbReference type="RefSeq" id="WP_248944216.1">
    <property type="nucleotide sequence ID" value="NZ_CBCSGY010000029.1"/>
</dbReference>
<protein>
    <submittedName>
        <fullName evidence="1">Uncharacterized protein</fullName>
    </submittedName>
</protein>
<comment type="caution">
    <text evidence="1">The sequence shown here is derived from an EMBL/GenBank/DDBJ whole genome shotgun (WGS) entry which is preliminary data.</text>
</comment>
<dbReference type="EMBL" id="JAGQDC010000002">
    <property type="protein sequence ID" value="MCL1027891.1"/>
    <property type="molecule type" value="Genomic_DNA"/>
</dbReference>
<accession>A0ABT0K7B0</accession>
<reference evidence="1" key="1">
    <citation type="submission" date="2021-04" db="EMBL/GenBank/DDBJ databases">
        <title>Genome sequence of Serratia sp. arafor3.</title>
        <authorList>
            <person name="Besaury L."/>
        </authorList>
    </citation>
    <scope>NUCLEOTIDE SEQUENCE</scope>
    <source>
        <strain evidence="1">Arafor3</strain>
    </source>
</reference>
<organism evidence="1 2">
    <name type="scientific">Serratia silvae</name>
    <dbReference type="NCBI Taxonomy" id="2824122"/>
    <lineage>
        <taxon>Bacteria</taxon>
        <taxon>Pseudomonadati</taxon>
        <taxon>Pseudomonadota</taxon>
        <taxon>Gammaproteobacteria</taxon>
        <taxon>Enterobacterales</taxon>
        <taxon>Yersiniaceae</taxon>
        <taxon>Serratia</taxon>
    </lineage>
</organism>
<dbReference type="Proteomes" id="UP001165275">
    <property type="component" value="Unassembled WGS sequence"/>
</dbReference>
<evidence type="ECO:0000313" key="2">
    <source>
        <dbReference type="Proteomes" id="UP001165275"/>
    </source>
</evidence>
<name>A0ABT0K7B0_9GAMM</name>
<evidence type="ECO:0000313" key="1">
    <source>
        <dbReference type="EMBL" id="MCL1027891.1"/>
    </source>
</evidence>
<keyword evidence="2" id="KW-1185">Reference proteome</keyword>
<gene>
    <name evidence="1" type="ORF">KAJ71_02360</name>
</gene>
<proteinExistence type="predicted"/>